<comment type="caution">
    <text evidence="1">The sequence shown here is derived from an EMBL/GenBank/DDBJ whole genome shotgun (WGS) entry which is preliminary data.</text>
</comment>
<accession>A0AAW3ZKM9</accession>
<gene>
    <name evidence="1" type="ORF">IFO71_09580</name>
</gene>
<dbReference type="EMBL" id="JACYTR010000015">
    <property type="protein sequence ID" value="MBD8525995.1"/>
    <property type="molecule type" value="Genomic_DNA"/>
</dbReference>
<dbReference type="PROSITE" id="PS51257">
    <property type="entry name" value="PROKAR_LIPOPROTEIN"/>
    <property type="match status" value="1"/>
</dbReference>
<proteinExistence type="predicted"/>
<dbReference type="InterPro" id="IPR013783">
    <property type="entry name" value="Ig-like_fold"/>
</dbReference>
<evidence type="ECO:0000313" key="2">
    <source>
        <dbReference type="Proteomes" id="UP000613768"/>
    </source>
</evidence>
<protein>
    <submittedName>
        <fullName evidence="1">Ig-like domain-containing protein</fullName>
    </submittedName>
</protein>
<dbReference type="Proteomes" id="UP000613768">
    <property type="component" value="Unassembled WGS sequence"/>
</dbReference>
<dbReference type="SUPFAM" id="SSF49373">
    <property type="entry name" value="Invasin/intimin cell-adhesion fragments"/>
    <property type="match status" value="1"/>
</dbReference>
<dbReference type="AlphaFoldDB" id="A0AAW3ZKM9"/>
<dbReference type="InterPro" id="IPR008964">
    <property type="entry name" value="Invasin/intimin_cell_adhesion"/>
</dbReference>
<evidence type="ECO:0000313" key="1">
    <source>
        <dbReference type="EMBL" id="MBD8525995.1"/>
    </source>
</evidence>
<organism evidence="1 2">
    <name type="scientific">Pseudomarimonas arenosa</name>
    <dbReference type="NCBI Taxonomy" id="2774145"/>
    <lineage>
        <taxon>Bacteria</taxon>
        <taxon>Pseudomonadati</taxon>
        <taxon>Pseudomonadota</taxon>
        <taxon>Gammaproteobacteria</taxon>
        <taxon>Lysobacterales</taxon>
        <taxon>Lysobacteraceae</taxon>
        <taxon>Pseudomarimonas</taxon>
    </lineage>
</organism>
<reference evidence="1 2" key="1">
    <citation type="submission" date="2020-09" db="EMBL/GenBank/DDBJ databases">
        <title>Pseudoxanthomonas sp. CAU 1598 isolated from sand of Yaerae Beach.</title>
        <authorList>
            <person name="Kim W."/>
        </authorList>
    </citation>
    <scope>NUCLEOTIDE SEQUENCE [LARGE SCALE GENOMIC DNA]</scope>
    <source>
        <strain evidence="1 2">CAU 1598</strain>
    </source>
</reference>
<name>A0AAW3ZKM9_9GAMM</name>
<keyword evidence="2" id="KW-1185">Reference proteome</keyword>
<sequence>MRSAAGAQVVKRAHGWTIGLLSMLCLLLASCGSPSGAGSGGGEGPSTRKILQISLNLLDSSGNPTTSVAAGGSARIELSASIRTIVSNNGRTTSDTTAAANGLIIDLSSEGASFDPSSGRVLTGNDGRAVATLLAGNSTGAQVLSAQASTTDTGSAAVSLNYQIVRTSEPLITLSLVDASAQLTNTLRAGQTISVRALVEDVVYGADGSITSRSPRSGAAVTFTSDGGLFDPASGTALSDGSGLARVSFQAGVSTGVFNMTASASLSGATRSASTAYQVSAPQLLLGSGSPFVAGRLSAPAGGSVRAGEPVLLQGEVRTADGALFTIPVDVNFTSSCASVGSATLPASARSSNGIVTAQYTAGAGCAGQDIVSAEALLPSQVLGAEASITLNVLPPSPTTIRYLDSDAQQLGLLGRSSAGRPDRATLRFQVSNNQGVAAPGASVSFAVTSNAGGIGLLSSSAISDQLGVASVTVLSGSRATSFRVIATLLSQGVSAQSEVITISTGTPDQESFSAAVSTFNIEGWNFDGVETSLTLRAGDFFNNPIADGSRAFLTTEGGAVDPVCTFAGGVCTVTLRSQNPRPSDGRLSVLMTVPGDESFVDLNGNGQFDSGEPFDDLAEAFRDDNEDGIYQSTEPFSDRNGNGVRDLGNGLYDGILCGSSGGCVNNSSVDVRAQRVLVFSTSPASIVVTPSVISVDELTPQLIEILISDQNGNLPPAGSTIEISSTNGILLTPGNFEVGNSNARGPLRLLAQIVGDGQASSGILNINLTTPLEITTNRQISVNDFSICDSLPAPLPPGCDSGDVEIGSLTVTPLDVIVQPNDTDRVVNLSVGVFAGSGSTARPYFGITPTIVCLPNQGANGMVITPAATYSATNSGGQTTIPVTINATALPSGTVTCTVRAGEQSESTIFRAAPLTVSQLVLNPTDFAVTANQSDLTLNLQVVLLADAGGGATVPVAGVIPQVTSCSQGSASGFFVLQPAPEAIQPTNSQGLSVLAFVANSGATPSGVYSCTIAAGSLTATVTFTGQ</sequence>
<dbReference type="RefSeq" id="WP_192029414.1">
    <property type="nucleotide sequence ID" value="NZ_JACYTR010000015.1"/>
</dbReference>
<dbReference type="Gene3D" id="2.60.40.10">
    <property type="entry name" value="Immunoglobulins"/>
    <property type="match status" value="1"/>
</dbReference>